<accession>A0ABV8SP56</accession>
<proteinExistence type="predicted"/>
<dbReference type="InterPro" id="IPR018958">
    <property type="entry name" value="Knr4/Smi1-like_dom"/>
</dbReference>
<evidence type="ECO:0000259" key="1">
    <source>
        <dbReference type="Pfam" id="PF09346"/>
    </source>
</evidence>
<dbReference type="SUPFAM" id="SSF160631">
    <property type="entry name" value="SMI1/KNR4-like"/>
    <property type="match status" value="1"/>
</dbReference>
<organism evidence="2 3">
    <name type="scientific">Steroidobacter flavus</name>
    <dbReference type="NCBI Taxonomy" id="1842136"/>
    <lineage>
        <taxon>Bacteria</taxon>
        <taxon>Pseudomonadati</taxon>
        <taxon>Pseudomonadota</taxon>
        <taxon>Gammaproteobacteria</taxon>
        <taxon>Steroidobacterales</taxon>
        <taxon>Steroidobacteraceae</taxon>
        <taxon>Steroidobacter</taxon>
    </lineage>
</organism>
<protein>
    <submittedName>
        <fullName evidence="2">SMI1/KNR4 family protein</fullName>
    </submittedName>
</protein>
<dbReference type="RefSeq" id="WP_380595732.1">
    <property type="nucleotide sequence ID" value="NZ_JBHSDU010000003.1"/>
</dbReference>
<sequence length="227" mass="25373">MKIDLDELEALLPELVPEEYIEYVEASDRSVLRKRGFDPKTLCILNLELRENDETGWTRNRFFLSGDGFGNYYFVSTEPERSDRVRLWSHDPPGIEDAQEDLESFLDSAQQENPARGPLPPKSFCIARSAAWAESILRPISLDEWKVAVSACKGVQYRGYRSGQDPFTGKELRFDMPGFATAEVGGGTLNLRLWCGRVIGDYVAEARPLLTSLAHALGAKLTVRAGG</sequence>
<dbReference type="Pfam" id="PF09346">
    <property type="entry name" value="SMI1_KNR4"/>
    <property type="match status" value="1"/>
</dbReference>
<name>A0ABV8SP56_9GAMM</name>
<dbReference type="InterPro" id="IPR037883">
    <property type="entry name" value="Knr4/Smi1-like_sf"/>
</dbReference>
<evidence type="ECO:0000313" key="3">
    <source>
        <dbReference type="Proteomes" id="UP001595904"/>
    </source>
</evidence>
<reference evidence="3" key="1">
    <citation type="journal article" date="2019" name="Int. J. Syst. Evol. Microbiol.">
        <title>The Global Catalogue of Microorganisms (GCM) 10K type strain sequencing project: providing services to taxonomists for standard genome sequencing and annotation.</title>
        <authorList>
            <consortium name="The Broad Institute Genomics Platform"/>
            <consortium name="The Broad Institute Genome Sequencing Center for Infectious Disease"/>
            <person name="Wu L."/>
            <person name="Ma J."/>
        </authorList>
    </citation>
    <scope>NUCLEOTIDE SEQUENCE [LARGE SCALE GENOMIC DNA]</scope>
    <source>
        <strain evidence="3">CGMCC 1.10759</strain>
    </source>
</reference>
<dbReference type="EMBL" id="JBHSDU010000003">
    <property type="protein sequence ID" value="MFC4308637.1"/>
    <property type="molecule type" value="Genomic_DNA"/>
</dbReference>
<evidence type="ECO:0000313" key="2">
    <source>
        <dbReference type="EMBL" id="MFC4308637.1"/>
    </source>
</evidence>
<comment type="caution">
    <text evidence="2">The sequence shown here is derived from an EMBL/GenBank/DDBJ whole genome shotgun (WGS) entry which is preliminary data.</text>
</comment>
<keyword evidence="3" id="KW-1185">Reference proteome</keyword>
<gene>
    <name evidence="2" type="ORF">ACFPN2_06035</name>
</gene>
<feature type="domain" description="Knr4/Smi1-like" evidence="1">
    <location>
        <begin position="4"/>
        <end position="107"/>
    </location>
</feature>
<dbReference type="Proteomes" id="UP001595904">
    <property type="component" value="Unassembled WGS sequence"/>
</dbReference>